<evidence type="ECO:0000259" key="4">
    <source>
        <dbReference type="PROSITE" id="PS50893"/>
    </source>
</evidence>
<dbReference type="Proteomes" id="UP001056539">
    <property type="component" value="Chromosome"/>
</dbReference>
<dbReference type="KEGG" id="taqu:KDW03_01300"/>
<dbReference type="SMART" id="SM00382">
    <property type="entry name" value="AAA"/>
    <property type="match status" value="1"/>
</dbReference>
<keyword evidence="3 5" id="KW-0067">ATP-binding</keyword>
<dbReference type="AlphaFoldDB" id="A0AAX3BDZ3"/>
<dbReference type="InterPro" id="IPR003439">
    <property type="entry name" value="ABC_transporter-like_ATP-bd"/>
</dbReference>
<feature type="domain" description="ABC transporter" evidence="4">
    <location>
        <begin position="2"/>
        <end position="227"/>
    </location>
</feature>
<dbReference type="PANTHER" id="PTHR42939:SF1">
    <property type="entry name" value="ABC TRANSPORTER ATP-BINDING PROTEIN ALBC-RELATED"/>
    <property type="match status" value="1"/>
</dbReference>
<dbReference type="GO" id="GO:0016887">
    <property type="term" value="F:ATP hydrolysis activity"/>
    <property type="evidence" value="ECO:0007669"/>
    <property type="project" value="InterPro"/>
</dbReference>
<name>A0AAX3BDZ3_9SPIR</name>
<dbReference type="InterPro" id="IPR003593">
    <property type="entry name" value="AAA+_ATPase"/>
</dbReference>
<evidence type="ECO:0000256" key="3">
    <source>
        <dbReference type="ARBA" id="ARBA00022840"/>
    </source>
</evidence>
<dbReference type="Gene3D" id="3.40.50.300">
    <property type="entry name" value="P-loop containing nucleotide triphosphate hydrolases"/>
    <property type="match status" value="1"/>
</dbReference>
<evidence type="ECO:0000313" key="5">
    <source>
        <dbReference type="EMBL" id="URA10466.1"/>
    </source>
</evidence>
<dbReference type="Pfam" id="PF00005">
    <property type="entry name" value="ABC_tran"/>
    <property type="match status" value="1"/>
</dbReference>
<proteinExistence type="predicted"/>
<sequence length="280" mass="32374">MICLENVRYYLPKQNFLLQDVSLQLEPGHVYGLLGHNGAGKTTLLRLMAGLIRRFDGKATVDGVDIRQRPVNYLQRLSFVAEKPYTPPLKIYEFLDLYAPLYPSFDVKLFHTLAKTMDLNPYEYLGKLSFGYLKRFYLAFSLATQAEYLFWDEPTNGLDITTKHILRKHIASQVKEHQTMVIATHHIEEVEPLLDAIVILHYGEVIFSASLEECERLFSYKVTNDESLVKKALYAEATPMGYQVLLKREDDEETRIPLSFLFEASIRQVGLFRELGRRSQ</sequence>
<accession>A0AAX3BDZ3</accession>
<dbReference type="InterPro" id="IPR027417">
    <property type="entry name" value="P-loop_NTPase"/>
</dbReference>
<dbReference type="InterPro" id="IPR051782">
    <property type="entry name" value="ABC_Transporter_VariousFunc"/>
</dbReference>
<gene>
    <name evidence="5" type="ORF">KDW03_01300</name>
</gene>
<dbReference type="SUPFAM" id="SSF52540">
    <property type="entry name" value="P-loop containing nucleoside triphosphate hydrolases"/>
    <property type="match status" value="1"/>
</dbReference>
<evidence type="ECO:0000313" key="6">
    <source>
        <dbReference type="Proteomes" id="UP001056539"/>
    </source>
</evidence>
<dbReference type="PROSITE" id="PS50893">
    <property type="entry name" value="ABC_TRANSPORTER_2"/>
    <property type="match status" value="1"/>
</dbReference>
<keyword evidence="1" id="KW-0813">Transport</keyword>
<dbReference type="EMBL" id="CP073355">
    <property type="protein sequence ID" value="URA10466.1"/>
    <property type="molecule type" value="Genomic_DNA"/>
</dbReference>
<dbReference type="GO" id="GO:0005524">
    <property type="term" value="F:ATP binding"/>
    <property type="evidence" value="ECO:0007669"/>
    <property type="project" value="UniProtKB-KW"/>
</dbReference>
<dbReference type="RefSeq" id="WP_271435593.1">
    <property type="nucleotide sequence ID" value="NZ_CP073355.1"/>
</dbReference>
<reference evidence="5" key="2">
    <citation type="submission" date="2022-06" db="EMBL/GenBank/DDBJ databases">
        <title>Thermospira aquatica gen. nov., sp. nov.</title>
        <authorList>
            <person name="Ben Ali Gam Z."/>
            <person name="Labat M."/>
        </authorList>
    </citation>
    <scope>NUCLEOTIDE SEQUENCE</scope>
    <source>
        <strain evidence="5">F1F22</strain>
    </source>
</reference>
<protein>
    <submittedName>
        <fullName evidence="5">ABC transporter ATP-binding protein</fullName>
    </submittedName>
</protein>
<keyword evidence="2" id="KW-0547">Nucleotide-binding</keyword>
<reference evidence="5" key="1">
    <citation type="submission" date="2021-04" db="EMBL/GenBank/DDBJ databases">
        <authorList>
            <person name="Postec A."/>
        </authorList>
    </citation>
    <scope>NUCLEOTIDE SEQUENCE</scope>
    <source>
        <strain evidence="5">F1F22</strain>
    </source>
</reference>
<evidence type="ECO:0000256" key="2">
    <source>
        <dbReference type="ARBA" id="ARBA00022741"/>
    </source>
</evidence>
<dbReference type="CDD" id="cd03230">
    <property type="entry name" value="ABC_DR_subfamily_A"/>
    <property type="match status" value="1"/>
</dbReference>
<organism evidence="5 6">
    <name type="scientific">Thermospira aquatica</name>
    <dbReference type="NCBI Taxonomy" id="2828656"/>
    <lineage>
        <taxon>Bacteria</taxon>
        <taxon>Pseudomonadati</taxon>
        <taxon>Spirochaetota</taxon>
        <taxon>Spirochaetia</taxon>
        <taxon>Brevinematales</taxon>
        <taxon>Thermospiraceae</taxon>
        <taxon>Thermospira</taxon>
    </lineage>
</organism>
<keyword evidence="6" id="KW-1185">Reference proteome</keyword>
<dbReference type="PANTHER" id="PTHR42939">
    <property type="entry name" value="ABC TRANSPORTER ATP-BINDING PROTEIN ALBC-RELATED"/>
    <property type="match status" value="1"/>
</dbReference>
<evidence type="ECO:0000256" key="1">
    <source>
        <dbReference type="ARBA" id="ARBA00022448"/>
    </source>
</evidence>